<dbReference type="InterPro" id="IPR036513">
    <property type="entry name" value="STAS_dom_sf"/>
</dbReference>
<dbReference type="Gene3D" id="3.40.50.10600">
    <property type="entry name" value="SpoIIaa-like domains"/>
    <property type="match status" value="1"/>
</dbReference>
<dbReference type="InterPro" id="IPR038396">
    <property type="entry name" value="SpoIIAA-like_sf"/>
</dbReference>
<reference evidence="2" key="1">
    <citation type="journal article" date="2019" name="Int. J. Syst. Evol. Microbiol.">
        <title>The Global Catalogue of Microorganisms (GCM) 10K type strain sequencing project: providing services to taxonomists for standard genome sequencing and annotation.</title>
        <authorList>
            <consortium name="The Broad Institute Genomics Platform"/>
            <consortium name="The Broad Institute Genome Sequencing Center for Infectious Disease"/>
            <person name="Wu L."/>
            <person name="Ma J."/>
        </authorList>
    </citation>
    <scope>NUCLEOTIDE SEQUENCE [LARGE SCALE GENOMIC DNA]</scope>
    <source>
        <strain evidence="2">JCM 30234</strain>
    </source>
</reference>
<evidence type="ECO:0000313" key="2">
    <source>
        <dbReference type="Proteomes" id="UP001596620"/>
    </source>
</evidence>
<gene>
    <name evidence="1" type="ORF">ACFQU8_03860</name>
</gene>
<dbReference type="RefSeq" id="WP_382357860.1">
    <property type="nucleotide sequence ID" value="NZ_JBHTGR010000005.1"/>
</dbReference>
<comment type="caution">
    <text evidence="1">The sequence shown here is derived from an EMBL/GenBank/DDBJ whole genome shotgun (WGS) entry which is preliminary data.</text>
</comment>
<organism evidence="1 2">
    <name type="scientific">Lentibacillus kimchii</name>
    <dbReference type="NCBI Taxonomy" id="1542911"/>
    <lineage>
        <taxon>Bacteria</taxon>
        <taxon>Bacillati</taxon>
        <taxon>Bacillota</taxon>
        <taxon>Bacilli</taxon>
        <taxon>Bacillales</taxon>
        <taxon>Bacillaceae</taxon>
        <taxon>Lentibacillus</taxon>
    </lineage>
</organism>
<dbReference type="EMBL" id="JBHTGR010000005">
    <property type="protein sequence ID" value="MFC7746376.1"/>
    <property type="molecule type" value="Genomic_DNA"/>
</dbReference>
<protein>
    <submittedName>
        <fullName evidence="1">STAS/SEC14 domain-containing protein</fullName>
    </submittedName>
</protein>
<name>A0ABW2UUU2_9BACI</name>
<dbReference type="InterPro" id="IPR021866">
    <property type="entry name" value="SpoIIAA-like"/>
</dbReference>
<dbReference type="Proteomes" id="UP001596620">
    <property type="component" value="Unassembled WGS sequence"/>
</dbReference>
<proteinExistence type="predicted"/>
<sequence length="117" mass="13236">MLEANGEEQGELLEITTQKTATQEDLQKFKDALKAKTLQEEPVNILFIFKNIDGNTPKAVMEALKIVLYLNSINKSAIVADETFTGIDETIQKLIPSVELNQYPLEELEDARNWLRA</sequence>
<evidence type="ECO:0000313" key="1">
    <source>
        <dbReference type="EMBL" id="MFC7746376.1"/>
    </source>
</evidence>
<dbReference type="SUPFAM" id="SSF52091">
    <property type="entry name" value="SpoIIaa-like"/>
    <property type="match status" value="1"/>
</dbReference>
<dbReference type="Pfam" id="PF11964">
    <property type="entry name" value="SpoIIAA-like"/>
    <property type="match status" value="1"/>
</dbReference>
<keyword evidence="2" id="KW-1185">Reference proteome</keyword>
<accession>A0ABW2UUU2</accession>